<organism evidence="2 3">
    <name type="scientific">Massilia timonae</name>
    <dbReference type="NCBI Taxonomy" id="47229"/>
    <lineage>
        <taxon>Bacteria</taxon>
        <taxon>Pseudomonadati</taxon>
        <taxon>Pseudomonadota</taxon>
        <taxon>Betaproteobacteria</taxon>
        <taxon>Burkholderiales</taxon>
        <taxon>Oxalobacteraceae</taxon>
        <taxon>Telluria group</taxon>
        <taxon>Massilia</taxon>
    </lineage>
</organism>
<evidence type="ECO:0000313" key="2">
    <source>
        <dbReference type="EMBL" id="OIJ41041.1"/>
    </source>
</evidence>
<feature type="transmembrane region" description="Helical" evidence="1">
    <location>
        <begin position="161"/>
        <end position="181"/>
    </location>
</feature>
<keyword evidence="1" id="KW-0472">Membrane</keyword>
<sequence>MNHDTNLAGGTHEGWLKRYYFVRAVFSSAWVLAVLAVAPHSTLAGAVLLVAYPAWDAFANLVDARRSGGLAANRTQLLNVVASLVVALALAVALPDMHRVLAVFGAWAILSGLLQLGTGVRRWKTHGAQWAMVLSGAQSALAGAVFIGQARMPAEPTVATVAGYAGFGAFYFLVSALLLHFRPRRLRAG</sequence>
<evidence type="ECO:0000313" key="3">
    <source>
        <dbReference type="Proteomes" id="UP000180246"/>
    </source>
</evidence>
<evidence type="ECO:0000256" key="1">
    <source>
        <dbReference type="SAM" id="Phobius"/>
    </source>
</evidence>
<feature type="transmembrane region" description="Helical" evidence="1">
    <location>
        <begin position="130"/>
        <end position="149"/>
    </location>
</feature>
<reference evidence="2 3" key="1">
    <citation type="submission" date="2014-10" db="EMBL/GenBank/DDBJ databases">
        <authorList>
            <person name="Seo M.-J."/>
            <person name="Seok Y.J."/>
            <person name="Cha I.-T."/>
        </authorList>
    </citation>
    <scope>NUCLEOTIDE SEQUENCE [LARGE SCALE GENOMIC DNA]</scope>
    <source>
        <strain evidence="2 3">NEU</strain>
    </source>
</reference>
<comment type="caution">
    <text evidence="2">The sequence shown here is derived from an EMBL/GenBank/DDBJ whole genome shotgun (WGS) entry which is preliminary data.</text>
</comment>
<gene>
    <name evidence="2" type="ORF">LO55_1929</name>
</gene>
<feature type="transmembrane region" description="Helical" evidence="1">
    <location>
        <begin position="44"/>
        <end position="64"/>
    </location>
</feature>
<dbReference type="AlphaFoldDB" id="A0A1S2N7J7"/>
<dbReference type="Proteomes" id="UP000180246">
    <property type="component" value="Unassembled WGS sequence"/>
</dbReference>
<dbReference type="EMBL" id="JRYB01000001">
    <property type="protein sequence ID" value="OIJ41041.1"/>
    <property type="molecule type" value="Genomic_DNA"/>
</dbReference>
<proteinExistence type="predicted"/>
<keyword evidence="1" id="KW-1133">Transmembrane helix</keyword>
<feature type="transmembrane region" description="Helical" evidence="1">
    <location>
        <begin position="20"/>
        <end position="38"/>
    </location>
</feature>
<feature type="transmembrane region" description="Helical" evidence="1">
    <location>
        <begin position="100"/>
        <end position="118"/>
    </location>
</feature>
<feature type="transmembrane region" description="Helical" evidence="1">
    <location>
        <begin position="76"/>
        <end position="94"/>
    </location>
</feature>
<keyword evidence="1" id="KW-0812">Transmembrane</keyword>
<accession>A0A1S2N7J7</accession>
<protein>
    <submittedName>
        <fullName evidence="2">Putative membrane protein</fullName>
    </submittedName>
</protein>
<dbReference type="RefSeq" id="WP_083415274.1">
    <property type="nucleotide sequence ID" value="NZ_JRYB01000001.1"/>
</dbReference>
<name>A0A1S2N7J7_9BURK</name>